<sequence>MATMKYDILLLDCNTRFSLCWYWNTTLSDVRRILDLKRHLISLSTLDSKGYKYIGEGGVLKVSKCVLVVMKWQKRTPQEVWSGTPASYSDLNIFGCPVYAHVDNGKLEARSIKCVFISYKSGVKGYKLWCPETKKVIEMGSLHKNDKWNLVTLPKGKKVVCCKWVFKRKEGIPRVEEASSIRALLGIVTMHDFELEQLDVKTTFLHGELEENIYM</sequence>
<name>A0A438GSU6_VITVI</name>
<dbReference type="AlphaFoldDB" id="A0A438GSU6"/>
<dbReference type="Proteomes" id="UP000288805">
    <property type="component" value="Unassembled WGS sequence"/>
</dbReference>
<gene>
    <name evidence="2" type="primary">POLX_4057</name>
    <name evidence="2" type="ORF">CK203_047155</name>
</gene>
<dbReference type="InterPro" id="IPR057670">
    <property type="entry name" value="SH3_retrovirus"/>
</dbReference>
<proteinExistence type="predicted"/>
<accession>A0A438GSU6</accession>
<reference evidence="2 3" key="1">
    <citation type="journal article" date="2018" name="PLoS Genet.">
        <title>Population sequencing reveals clonal diversity and ancestral inbreeding in the grapevine cultivar Chardonnay.</title>
        <authorList>
            <person name="Roach M.J."/>
            <person name="Johnson D.L."/>
            <person name="Bohlmann J."/>
            <person name="van Vuuren H.J."/>
            <person name="Jones S.J."/>
            <person name="Pretorius I.S."/>
            <person name="Schmidt S.A."/>
            <person name="Borneman A.R."/>
        </authorList>
    </citation>
    <scope>NUCLEOTIDE SEQUENCE [LARGE SCALE GENOMIC DNA]</scope>
    <source>
        <strain evidence="3">cv. Chardonnay</strain>
        <tissue evidence="2">Leaf</tissue>
    </source>
</reference>
<feature type="domain" description="Retroviral polymerase SH3-like" evidence="1">
    <location>
        <begin position="96"/>
        <end position="138"/>
    </location>
</feature>
<evidence type="ECO:0000259" key="1">
    <source>
        <dbReference type="Pfam" id="PF25597"/>
    </source>
</evidence>
<comment type="caution">
    <text evidence="2">The sequence shown here is derived from an EMBL/GenBank/DDBJ whole genome shotgun (WGS) entry which is preliminary data.</text>
</comment>
<protein>
    <submittedName>
        <fullName evidence="2">Retrovirus-related Pol polyprotein from transposon TNT 1-94</fullName>
    </submittedName>
</protein>
<evidence type="ECO:0000313" key="2">
    <source>
        <dbReference type="EMBL" id="RVW75275.1"/>
    </source>
</evidence>
<dbReference type="Pfam" id="PF25597">
    <property type="entry name" value="SH3_retrovirus"/>
    <property type="match status" value="1"/>
</dbReference>
<evidence type="ECO:0000313" key="3">
    <source>
        <dbReference type="Proteomes" id="UP000288805"/>
    </source>
</evidence>
<dbReference type="EMBL" id="QGNW01000353">
    <property type="protein sequence ID" value="RVW75275.1"/>
    <property type="molecule type" value="Genomic_DNA"/>
</dbReference>
<organism evidence="2 3">
    <name type="scientific">Vitis vinifera</name>
    <name type="common">Grape</name>
    <dbReference type="NCBI Taxonomy" id="29760"/>
    <lineage>
        <taxon>Eukaryota</taxon>
        <taxon>Viridiplantae</taxon>
        <taxon>Streptophyta</taxon>
        <taxon>Embryophyta</taxon>
        <taxon>Tracheophyta</taxon>
        <taxon>Spermatophyta</taxon>
        <taxon>Magnoliopsida</taxon>
        <taxon>eudicotyledons</taxon>
        <taxon>Gunneridae</taxon>
        <taxon>Pentapetalae</taxon>
        <taxon>rosids</taxon>
        <taxon>Vitales</taxon>
        <taxon>Vitaceae</taxon>
        <taxon>Viteae</taxon>
        <taxon>Vitis</taxon>
    </lineage>
</organism>